<reference evidence="3 4" key="1">
    <citation type="submission" date="2019-04" db="EMBL/GenBank/DDBJ databases">
        <title>Friends and foes A comparative genomics studyof 23 Aspergillus species from section Flavi.</title>
        <authorList>
            <consortium name="DOE Joint Genome Institute"/>
            <person name="Kjaerbolling I."/>
            <person name="Vesth T."/>
            <person name="Frisvad J.C."/>
            <person name="Nybo J.L."/>
            <person name="Theobald S."/>
            <person name="Kildgaard S."/>
            <person name="Isbrandt T."/>
            <person name="Kuo A."/>
            <person name="Sato A."/>
            <person name="Lyhne E.K."/>
            <person name="Kogle M.E."/>
            <person name="Wiebenga A."/>
            <person name="Kun R.S."/>
            <person name="Lubbers R.J."/>
            <person name="Makela M.R."/>
            <person name="Barry K."/>
            <person name="Chovatia M."/>
            <person name="Clum A."/>
            <person name="Daum C."/>
            <person name="Haridas S."/>
            <person name="He G."/>
            <person name="LaButti K."/>
            <person name="Lipzen A."/>
            <person name="Mondo S."/>
            <person name="Riley R."/>
            <person name="Salamov A."/>
            <person name="Simmons B.A."/>
            <person name="Magnuson J.K."/>
            <person name="Henrissat B."/>
            <person name="Mortensen U.H."/>
            <person name="Larsen T.O."/>
            <person name="Devries R.P."/>
            <person name="Grigoriev I.V."/>
            <person name="Machida M."/>
            <person name="Baker S.E."/>
            <person name="Andersen M.R."/>
        </authorList>
    </citation>
    <scope>NUCLEOTIDE SEQUENCE [LARGE SCALE GENOMIC DNA]</scope>
    <source>
        <strain evidence="3 4">IBT 29228</strain>
    </source>
</reference>
<dbReference type="AlphaFoldDB" id="A0A5N7AY59"/>
<dbReference type="InterPro" id="IPR057517">
    <property type="entry name" value="SsdA-like_C"/>
</dbReference>
<dbReference type="PROSITE" id="PS50297">
    <property type="entry name" value="ANK_REP_REGION"/>
    <property type="match status" value="1"/>
</dbReference>
<dbReference type="InterPro" id="IPR002110">
    <property type="entry name" value="Ankyrin_rpt"/>
</dbReference>
<dbReference type="InterPro" id="IPR036770">
    <property type="entry name" value="Ankyrin_rpt-contain_sf"/>
</dbReference>
<dbReference type="EMBL" id="ML736278">
    <property type="protein sequence ID" value="KAE8374701.1"/>
    <property type="molecule type" value="Genomic_DNA"/>
</dbReference>
<sequence length="567" mass="63830">MRTFPEADVIWWNASSYYVRCPFCEAVHHHGVNWDTDKLRYSHCGMGSYLCCFPINNQSEVAYEIDKRRGRYTNICVSHDSDSEDEDDVGRLAVELARKATIAAEREEAGVDIEAAAKEVVIIDPGHGIEPSERKAILDPISNCASGDVRAVREYLEASDEAQLFVQGRFSDGKTNLISAAAGPSSAMLSLLIEHGAEVNAVDNNGRSALMEAALFGWVDNHSRWRLAVDFARDHFKNRRERYERAGGKFPPLSNQQLAYIEDTFKRDIDRQEIVRLLSGENRKSKIVFGSPPTLRPPVSYSFKSSPANDSLVLHGPIEEYPICNRWKTVARLERGGKFPSIGAMSGWSHGSMHSLRVDGRQWTDDVFYISEVVGHLLLSNPKDRGKDGQYNACHAEKQLIAYFIDRHVFLPRDRFADFELEGKIEQVEDELKEFLSSTEIGCEVTCLRKRKKDLEYEIFDGDEKLVGKHDVIQALKLELKSVELALARTIACPQARSLLDRESQLEMLNQQLERHTNLIDMAMAPPPTSLAEAVILISSPPCEDCKAFTDKVNKFFGLSIQLFAAL</sequence>
<name>A0A5N7AY59_9EURO</name>
<dbReference type="Proteomes" id="UP000326198">
    <property type="component" value="Unassembled WGS sequence"/>
</dbReference>
<organism evidence="3 4">
    <name type="scientific">Aspergillus bertholletiae</name>
    <dbReference type="NCBI Taxonomy" id="1226010"/>
    <lineage>
        <taxon>Eukaryota</taxon>
        <taxon>Fungi</taxon>
        <taxon>Dikarya</taxon>
        <taxon>Ascomycota</taxon>
        <taxon>Pezizomycotina</taxon>
        <taxon>Eurotiomycetes</taxon>
        <taxon>Eurotiomycetidae</taxon>
        <taxon>Eurotiales</taxon>
        <taxon>Aspergillaceae</taxon>
        <taxon>Aspergillus</taxon>
        <taxon>Aspergillus subgen. Circumdati</taxon>
    </lineage>
</organism>
<dbReference type="Gene3D" id="1.25.40.20">
    <property type="entry name" value="Ankyrin repeat-containing domain"/>
    <property type="match status" value="1"/>
</dbReference>
<dbReference type="Pfam" id="PF13637">
    <property type="entry name" value="Ank_4"/>
    <property type="match status" value="1"/>
</dbReference>
<proteinExistence type="predicted"/>
<dbReference type="SUPFAM" id="SSF48403">
    <property type="entry name" value="Ankyrin repeat"/>
    <property type="match status" value="1"/>
</dbReference>
<feature type="domain" description="Single-strand DNA deaminase toxin A-like C-terminal" evidence="2">
    <location>
        <begin position="344"/>
        <end position="401"/>
    </location>
</feature>
<protein>
    <submittedName>
        <fullName evidence="3">DYW family of nucleic acid deaminases-domain-containing protein</fullName>
    </submittedName>
</protein>
<keyword evidence="1" id="KW-0040">ANK repeat</keyword>
<dbReference type="Pfam" id="PF24120">
    <property type="entry name" value="SsdA_C"/>
    <property type="match status" value="1"/>
</dbReference>
<feature type="repeat" description="ANK" evidence="1">
    <location>
        <begin position="172"/>
        <end position="204"/>
    </location>
</feature>
<accession>A0A5N7AY59</accession>
<evidence type="ECO:0000313" key="4">
    <source>
        <dbReference type="Proteomes" id="UP000326198"/>
    </source>
</evidence>
<evidence type="ECO:0000313" key="3">
    <source>
        <dbReference type="EMBL" id="KAE8374701.1"/>
    </source>
</evidence>
<gene>
    <name evidence="3" type="ORF">BDV26DRAFT_300079</name>
</gene>
<keyword evidence="4" id="KW-1185">Reference proteome</keyword>
<evidence type="ECO:0000259" key="2">
    <source>
        <dbReference type="Pfam" id="PF24120"/>
    </source>
</evidence>
<dbReference type="PROSITE" id="PS50088">
    <property type="entry name" value="ANK_REPEAT"/>
    <property type="match status" value="1"/>
</dbReference>
<evidence type="ECO:0000256" key="1">
    <source>
        <dbReference type="PROSITE-ProRule" id="PRU00023"/>
    </source>
</evidence>
<dbReference type="OrthoDB" id="341259at2759"/>